<proteinExistence type="predicted"/>
<protein>
    <submittedName>
        <fullName evidence="2">FMN-binding protein</fullName>
    </submittedName>
</protein>
<evidence type="ECO:0000259" key="1">
    <source>
        <dbReference type="SMART" id="SM00900"/>
    </source>
</evidence>
<keyword evidence="3" id="KW-1185">Reference proteome</keyword>
<evidence type="ECO:0000313" key="2">
    <source>
        <dbReference type="EMBL" id="MEN1760012.1"/>
    </source>
</evidence>
<feature type="domain" description="FMN-binding" evidence="1">
    <location>
        <begin position="48"/>
        <end position="123"/>
    </location>
</feature>
<sequence>MDKKQIRGAVVLLVATFVVLGAVSMAGRTDATGESAGGVQVLTGSGQGYASQITVEVTMDGDTITGIEVVESDDTPGLSDGAFDAVIEAVLANQTAEGVDMVSGATGSSEGVLNAIKEALASATGESAGGAQVLTGSGQGYASQITVEVTMDGDTITGIEVVESDDTPGLSDGAFDAVIEAVLANQSAEGVDMVSGATGSSEGILNAIKEALAGI</sequence>
<evidence type="ECO:0000313" key="3">
    <source>
        <dbReference type="Proteomes" id="UP001407405"/>
    </source>
</evidence>
<dbReference type="SMART" id="SM00900">
    <property type="entry name" value="FMN_bind"/>
    <property type="match status" value="2"/>
</dbReference>
<accession>A0ABU9VS74</accession>
<dbReference type="Proteomes" id="UP001407405">
    <property type="component" value="Unassembled WGS sequence"/>
</dbReference>
<name>A0ABU9VS74_9CLOT</name>
<dbReference type="Gene3D" id="3.90.1010.20">
    <property type="match status" value="2"/>
</dbReference>
<reference evidence="2 3" key="1">
    <citation type="submission" date="2024-04" db="EMBL/GenBank/DDBJ databases">
        <title>Genome sequencing and metabolic network reconstruction of aminoacids and betaine degradation by Anoxynatronum sibiricum.</title>
        <authorList>
            <person name="Detkova E.N."/>
            <person name="Boltjanskaja Y.V."/>
            <person name="Mardanov A.V."/>
            <person name="Kevbrin V."/>
        </authorList>
    </citation>
    <scope>NUCLEOTIDE SEQUENCE [LARGE SCALE GENOMIC DNA]</scope>
    <source>
        <strain evidence="2 3">Z-7981</strain>
    </source>
</reference>
<comment type="caution">
    <text evidence="2">The sequence shown here is derived from an EMBL/GenBank/DDBJ whole genome shotgun (WGS) entry which is preliminary data.</text>
</comment>
<dbReference type="Pfam" id="PF04205">
    <property type="entry name" value="FMN_bind"/>
    <property type="match status" value="2"/>
</dbReference>
<dbReference type="EMBL" id="JBCITM010000004">
    <property type="protein sequence ID" value="MEN1760012.1"/>
    <property type="molecule type" value="Genomic_DNA"/>
</dbReference>
<gene>
    <name evidence="2" type="ORF">AAIG11_05990</name>
</gene>
<dbReference type="RefSeq" id="WP_343185335.1">
    <property type="nucleotide sequence ID" value="NZ_JBCITM010000004.1"/>
</dbReference>
<feature type="domain" description="FMN-binding" evidence="1">
    <location>
        <begin position="140"/>
        <end position="215"/>
    </location>
</feature>
<organism evidence="2 3">
    <name type="scientific">Anoxynatronum sibiricum</name>
    <dbReference type="NCBI Taxonomy" id="210623"/>
    <lineage>
        <taxon>Bacteria</taxon>
        <taxon>Bacillati</taxon>
        <taxon>Bacillota</taxon>
        <taxon>Clostridia</taxon>
        <taxon>Eubacteriales</taxon>
        <taxon>Clostridiaceae</taxon>
        <taxon>Anoxynatronum</taxon>
    </lineage>
</organism>
<dbReference type="InterPro" id="IPR007329">
    <property type="entry name" value="FMN-bd"/>
</dbReference>